<evidence type="ECO:0000256" key="1">
    <source>
        <dbReference type="ARBA" id="ARBA00004141"/>
    </source>
</evidence>
<dbReference type="AlphaFoldDB" id="A0A1T4M1K2"/>
<evidence type="ECO:0000256" key="2">
    <source>
        <dbReference type="ARBA" id="ARBA00007998"/>
    </source>
</evidence>
<keyword evidence="5 8" id="KW-0812">Transmembrane</keyword>
<keyword evidence="3" id="KW-0813">Transport</keyword>
<dbReference type="PANTHER" id="PTHR34975">
    <property type="entry name" value="SPORE GERMINATION PROTEIN A2"/>
    <property type="match status" value="1"/>
</dbReference>
<feature type="transmembrane region" description="Helical" evidence="8">
    <location>
        <begin position="12"/>
        <end position="30"/>
    </location>
</feature>
<evidence type="ECO:0000256" key="4">
    <source>
        <dbReference type="ARBA" id="ARBA00022544"/>
    </source>
</evidence>
<sequence length="347" mass="38605">MIDAKRGKISPRQLFCIFFVSRIVVSLTYVQSVSVGKFDTDVPISFALSMPLTFLMSVPAVLCVKKKKSPQFSSALGIAYLLYFLFFSSLTVERFAYFATTKMNPESPMLMFIILAFVAVCYGAYLGIEPLGRFASLCGTLLAVVIAVVLIFNIKNFDFVNFFPMMQNDTKHFLMNCALFTCNCIEPILLLTLSDKTNGDSIKPYFSGLGCAYAGVFLLLLFCSGVLGNSADLQSFPIYTLFQMASVNDMSRLDILHTSFWIFAVFLKTAVMLFCASTLIKKYSHKTKVLVLSGVSLLGSVFFDKVLGMRIAEVSKYLTVGMFLAFAVVAPLCILIFDRRENVEKNI</sequence>
<dbReference type="GO" id="GO:0016020">
    <property type="term" value="C:membrane"/>
    <property type="evidence" value="ECO:0007669"/>
    <property type="project" value="UniProtKB-SubCell"/>
</dbReference>
<dbReference type="Pfam" id="PF03845">
    <property type="entry name" value="Spore_permease"/>
    <property type="match status" value="1"/>
</dbReference>
<feature type="transmembrane region" description="Helical" evidence="8">
    <location>
        <begin position="173"/>
        <end position="193"/>
    </location>
</feature>
<evidence type="ECO:0000256" key="6">
    <source>
        <dbReference type="ARBA" id="ARBA00022989"/>
    </source>
</evidence>
<keyword evidence="4" id="KW-0309">Germination</keyword>
<comment type="subcellular location">
    <subcellularLocation>
        <location evidence="1">Membrane</location>
        <topology evidence="1">Multi-pass membrane protein</topology>
    </subcellularLocation>
</comment>
<feature type="transmembrane region" description="Helical" evidence="8">
    <location>
        <begin position="109"/>
        <end position="127"/>
    </location>
</feature>
<feature type="transmembrane region" description="Helical" evidence="8">
    <location>
        <begin position="76"/>
        <end position="97"/>
    </location>
</feature>
<organism evidence="9 10">
    <name type="scientific">Eubacterium coprostanoligenes</name>
    <dbReference type="NCBI Taxonomy" id="290054"/>
    <lineage>
        <taxon>Bacteria</taxon>
        <taxon>Bacillati</taxon>
        <taxon>Bacillota</taxon>
        <taxon>Clostridia</taxon>
        <taxon>Eubacteriales</taxon>
        <taxon>Eubacteriaceae</taxon>
        <taxon>Eubacterium</taxon>
    </lineage>
</organism>
<name>A0A1T4M1K2_9FIRM</name>
<dbReference type="OrthoDB" id="1840157at2"/>
<dbReference type="RefSeq" id="WP_078768573.1">
    <property type="nucleotide sequence ID" value="NZ_FUWW01000010.1"/>
</dbReference>
<protein>
    <submittedName>
        <fullName evidence="9">Spore germination protein</fullName>
    </submittedName>
</protein>
<keyword evidence="7 8" id="KW-0472">Membrane</keyword>
<dbReference type="Proteomes" id="UP000190657">
    <property type="component" value="Unassembled WGS sequence"/>
</dbReference>
<feature type="transmembrane region" description="Helical" evidence="8">
    <location>
        <begin position="260"/>
        <end position="280"/>
    </location>
</feature>
<feature type="transmembrane region" description="Helical" evidence="8">
    <location>
        <begin position="317"/>
        <end position="337"/>
    </location>
</feature>
<comment type="similarity">
    <text evidence="2">Belongs to the amino acid-polyamine-organocation (APC) superfamily. Spore germination protein (SGP) (TC 2.A.3.9) family.</text>
</comment>
<feature type="transmembrane region" description="Helical" evidence="8">
    <location>
        <begin position="205"/>
        <end position="227"/>
    </location>
</feature>
<gene>
    <name evidence="9" type="ORF">SAMN02745114_01099</name>
</gene>
<accession>A0A1T4M1K2</accession>
<dbReference type="STRING" id="290054.SAMN02745114_01099"/>
<evidence type="ECO:0000256" key="7">
    <source>
        <dbReference type="ARBA" id="ARBA00023136"/>
    </source>
</evidence>
<reference evidence="9 10" key="1">
    <citation type="submission" date="2017-02" db="EMBL/GenBank/DDBJ databases">
        <authorList>
            <person name="Peterson S.W."/>
        </authorList>
    </citation>
    <scope>NUCLEOTIDE SEQUENCE [LARGE SCALE GENOMIC DNA]</scope>
    <source>
        <strain evidence="9 10">ATCC 51222</strain>
    </source>
</reference>
<dbReference type="EMBL" id="FUWW01000010">
    <property type="protein sequence ID" value="SJZ60802.1"/>
    <property type="molecule type" value="Genomic_DNA"/>
</dbReference>
<dbReference type="GO" id="GO:0009847">
    <property type="term" value="P:spore germination"/>
    <property type="evidence" value="ECO:0007669"/>
    <property type="project" value="InterPro"/>
</dbReference>
<evidence type="ECO:0000313" key="9">
    <source>
        <dbReference type="EMBL" id="SJZ60802.1"/>
    </source>
</evidence>
<keyword evidence="6 8" id="KW-1133">Transmembrane helix</keyword>
<dbReference type="PANTHER" id="PTHR34975:SF2">
    <property type="entry name" value="SPORE GERMINATION PROTEIN A2"/>
    <property type="match status" value="1"/>
</dbReference>
<keyword evidence="10" id="KW-1185">Reference proteome</keyword>
<proteinExistence type="inferred from homology"/>
<evidence type="ECO:0000256" key="5">
    <source>
        <dbReference type="ARBA" id="ARBA00022692"/>
    </source>
</evidence>
<dbReference type="InterPro" id="IPR004761">
    <property type="entry name" value="Spore_GerAB"/>
</dbReference>
<feature type="transmembrane region" description="Helical" evidence="8">
    <location>
        <begin position="289"/>
        <end position="311"/>
    </location>
</feature>
<evidence type="ECO:0000256" key="8">
    <source>
        <dbReference type="SAM" id="Phobius"/>
    </source>
</evidence>
<feature type="transmembrane region" description="Helical" evidence="8">
    <location>
        <begin position="42"/>
        <end position="64"/>
    </location>
</feature>
<feature type="transmembrane region" description="Helical" evidence="8">
    <location>
        <begin position="134"/>
        <end position="153"/>
    </location>
</feature>
<evidence type="ECO:0000313" key="10">
    <source>
        <dbReference type="Proteomes" id="UP000190657"/>
    </source>
</evidence>
<evidence type="ECO:0000256" key="3">
    <source>
        <dbReference type="ARBA" id="ARBA00022448"/>
    </source>
</evidence>